<evidence type="ECO:0000256" key="1">
    <source>
        <dbReference type="SAM" id="MobiDB-lite"/>
    </source>
</evidence>
<feature type="compositionally biased region" description="Low complexity" evidence="1">
    <location>
        <begin position="24"/>
        <end position="39"/>
    </location>
</feature>
<comment type="caution">
    <text evidence="2">The sequence shown here is derived from an EMBL/GenBank/DDBJ whole genome shotgun (WGS) entry which is preliminary data.</text>
</comment>
<sequence>MPAALLEGLRGLTQSVDSVPREQGPGTPLTGPGRTGDPGSTRPHMTKENDP</sequence>
<organism evidence="2 3">
    <name type="scientific">Nocardioides koreensis</name>
    <dbReference type="NCBI Taxonomy" id="433651"/>
    <lineage>
        <taxon>Bacteria</taxon>
        <taxon>Bacillati</taxon>
        <taxon>Actinomycetota</taxon>
        <taxon>Actinomycetes</taxon>
        <taxon>Propionibacteriales</taxon>
        <taxon>Nocardioidaceae</taxon>
        <taxon>Nocardioides</taxon>
    </lineage>
</organism>
<dbReference type="Proteomes" id="UP001501771">
    <property type="component" value="Unassembled WGS sequence"/>
</dbReference>
<accession>A0ABN2ZPJ6</accession>
<dbReference type="EMBL" id="BAAAQR010000005">
    <property type="protein sequence ID" value="GAA2145496.1"/>
    <property type="molecule type" value="Genomic_DNA"/>
</dbReference>
<name>A0ABN2ZPJ6_9ACTN</name>
<evidence type="ECO:0000313" key="2">
    <source>
        <dbReference type="EMBL" id="GAA2145496.1"/>
    </source>
</evidence>
<evidence type="ECO:0000313" key="3">
    <source>
        <dbReference type="Proteomes" id="UP001501771"/>
    </source>
</evidence>
<reference evidence="2 3" key="1">
    <citation type="journal article" date="2019" name="Int. J. Syst. Evol. Microbiol.">
        <title>The Global Catalogue of Microorganisms (GCM) 10K type strain sequencing project: providing services to taxonomists for standard genome sequencing and annotation.</title>
        <authorList>
            <consortium name="The Broad Institute Genomics Platform"/>
            <consortium name="The Broad Institute Genome Sequencing Center for Infectious Disease"/>
            <person name="Wu L."/>
            <person name="Ma J."/>
        </authorList>
    </citation>
    <scope>NUCLEOTIDE SEQUENCE [LARGE SCALE GENOMIC DNA]</scope>
    <source>
        <strain evidence="2 3">JCM 16022</strain>
    </source>
</reference>
<protein>
    <submittedName>
        <fullName evidence="2">Uncharacterized protein</fullName>
    </submittedName>
</protein>
<proteinExistence type="predicted"/>
<feature type="region of interest" description="Disordered" evidence="1">
    <location>
        <begin position="1"/>
        <end position="51"/>
    </location>
</feature>
<gene>
    <name evidence="2" type="ORF">GCM10009844_20290</name>
</gene>
<keyword evidence="3" id="KW-1185">Reference proteome</keyword>